<dbReference type="Gene3D" id="2.60.120.200">
    <property type="match status" value="2"/>
</dbReference>
<gene>
    <name evidence="5" type="ORF">EDS130_LOCUS38076</name>
    <name evidence="6" type="ORF">XAT740_LOCUS46452</name>
</gene>
<dbReference type="EMBL" id="CAJNOJ010000389">
    <property type="protein sequence ID" value="CAF1429067.1"/>
    <property type="molecule type" value="Genomic_DNA"/>
</dbReference>
<protein>
    <recommendedName>
        <fullName evidence="4">LamG-like jellyroll fold domain-containing protein</fullName>
    </recommendedName>
</protein>
<reference evidence="5" key="1">
    <citation type="submission" date="2021-02" db="EMBL/GenBank/DDBJ databases">
        <authorList>
            <person name="Nowell W R."/>
        </authorList>
    </citation>
    <scope>NUCLEOTIDE SEQUENCE</scope>
</reference>
<dbReference type="Proteomes" id="UP000663828">
    <property type="component" value="Unassembled WGS sequence"/>
</dbReference>
<dbReference type="InterPro" id="IPR006558">
    <property type="entry name" value="LamG-like"/>
</dbReference>
<keyword evidence="2" id="KW-1015">Disulfide bond</keyword>
<dbReference type="SUPFAM" id="SSF49899">
    <property type="entry name" value="Concanavalin A-like lectins/glucanases"/>
    <property type="match status" value="2"/>
</dbReference>
<evidence type="ECO:0000256" key="1">
    <source>
        <dbReference type="ARBA" id="ARBA00022729"/>
    </source>
</evidence>
<organism evidence="5 8">
    <name type="scientific">Adineta ricciae</name>
    <name type="common">Rotifer</name>
    <dbReference type="NCBI Taxonomy" id="249248"/>
    <lineage>
        <taxon>Eukaryota</taxon>
        <taxon>Metazoa</taxon>
        <taxon>Spiralia</taxon>
        <taxon>Gnathifera</taxon>
        <taxon>Rotifera</taxon>
        <taxon>Eurotatoria</taxon>
        <taxon>Bdelloidea</taxon>
        <taxon>Adinetida</taxon>
        <taxon>Adinetidae</taxon>
        <taxon>Adineta</taxon>
    </lineage>
</organism>
<evidence type="ECO:0000313" key="6">
    <source>
        <dbReference type="EMBL" id="CAF1590010.1"/>
    </source>
</evidence>
<accession>A0A815NG05</accession>
<evidence type="ECO:0000313" key="5">
    <source>
        <dbReference type="EMBL" id="CAF1429067.1"/>
    </source>
</evidence>
<feature type="signal peptide" evidence="3">
    <location>
        <begin position="1"/>
        <end position="17"/>
    </location>
</feature>
<dbReference type="AlphaFoldDB" id="A0A815NG05"/>
<sequence length="555" mass="61007">MLLQLVLLLFEVYLSFSTISLVKYEAGQLISNTNLSFIDMSIIETRNGCICHCYTNNSCVSLVYIGSNRTCWLYASQIPRTNLQLASVTLNSVVITLSNRITTITTSTSSTITSTLPTTTYCGSTCVNTIISTLSRVAFYSFDGNMLDNIGNYSLNTYFPGSTPNYVSGWIGSAVNFVYSDQQFLFTEHIPLDSRSFTIDFWFYVTNLTYTNDYSFAGEWQAPAYDECLFLNIRGNVLYMGFFYDDISGITTILTNQWYHATFVYDSTTKTQLIYLDGLLEQSGIVYSDFLATTGSFTIGGAHLGGLAPTYEYYPGYIDHFQISYRVKTPCEIYLNAILFCYFSFDLPSLLNDSGPNYLNAMNSNGISTTGRMNEGIQFSSSSPSLSYVNISGVNVLNSATNPFTISMWIKPSNVSGGGTLLHLSTQSSGGGNCFVLWGFTSTGKLSVNLISTSNSTISITIPSSFQMNQWTHIVHVFDPSNGNYLYINGNLMFGPTLSTRQAFGSFVFLGASPGGVSSCLSGSISTGQFNGVIDEFYVFSRALTSADICRLTNP</sequence>
<evidence type="ECO:0000259" key="4">
    <source>
        <dbReference type="SMART" id="SM00560"/>
    </source>
</evidence>
<dbReference type="SMART" id="SM00560">
    <property type="entry name" value="LamGL"/>
    <property type="match status" value="1"/>
</dbReference>
<dbReference type="EMBL" id="CAJNOR010006242">
    <property type="protein sequence ID" value="CAF1590010.1"/>
    <property type="molecule type" value="Genomic_DNA"/>
</dbReference>
<keyword evidence="7" id="KW-1185">Reference proteome</keyword>
<proteinExistence type="predicted"/>
<feature type="chain" id="PRO_5035687575" description="LamG-like jellyroll fold domain-containing protein" evidence="3">
    <location>
        <begin position="18"/>
        <end position="555"/>
    </location>
</feature>
<evidence type="ECO:0000313" key="7">
    <source>
        <dbReference type="Proteomes" id="UP000663828"/>
    </source>
</evidence>
<dbReference type="Pfam" id="PF13385">
    <property type="entry name" value="Laminin_G_3"/>
    <property type="match status" value="2"/>
</dbReference>
<dbReference type="InterPro" id="IPR013320">
    <property type="entry name" value="ConA-like_dom_sf"/>
</dbReference>
<dbReference type="OrthoDB" id="5975376at2759"/>
<name>A0A815NG05_ADIRI</name>
<feature type="domain" description="LamG-like jellyroll fold" evidence="4">
    <location>
        <begin position="402"/>
        <end position="547"/>
    </location>
</feature>
<evidence type="ECO:0000313" key="8">
    <source>
        <dbReference type="Proteomes" id="UP000663852"/>
    </source>
</evidence>
<keyword evidence="1 3" id="KW-0732">Signal</keyword>
<dbReference type="Proteomes" id="UP000663852">
    <property type="component" value="Unassembled WGS sequence"/>
</dbReference>
<comment type="caution">
    <text evidence="5">The sequence shown here is derived from an EMBL/GenBank/DDBJ whole genome shotgun (WGS) entry which is preliminary data.</text>
</comment>
<evidence type="ECO:0000256" key="2">
    <source>
        <dbReference type="ARBA" id="ARBA00023157"/>
    </source>
</evidence>
<evidence type="ECO:0000256" key="3">
    <source>
        <dbReference type="SAM" id="SignalP"/>
    </source>
</evidence>